<evidence type="ECO:0000313" key="8">
    <source>
        <dbReference type="EMBL" id="RZS58587.1"/>
    </source>
</evidence>
<dbReference type="SUPFAM" id="SSF49899">
    <property type="entry name" value="Concanavalin A-like lectins/glucanases"/>
    <property type="match status" value="1"/>
</dbReference>
<dbReference type="Proteomes" id="UP000293433">
    <property type="component" value="Unassembled WGS sequence"/>
</dbReference>
<name>A0A4Q7LVZ2_9BURK</name>
<dbReference type="GO" id="GO:0005975">
    <property type="term" value="P:carbohydrate metabolic process"/>
    <property type="evidence" value="ECO:0007669"/>
    <property type="project" value="InterPro"/>
</dbReference>
<feature type="domain" description="Glycosyl hydrolase family 32 N-terminal" evidence="6">
    <location>
        <begin position="12"/>
        <end position="298"/>
    </location>
</feature>
<gene>
    <name evidence="8" type="ORF">EV685_0882</name>
</gene>
<proteinExistence type="inferred from homology"/>
<dbReference type="InterPro" id="IPR023296">
    <property type="entry name" value="Glyco_hydro_beta-prop_sf"/>
</dbReference>
<dbReference type="SMART" id="SM00640">
    <property type="entry name" value="Glyco_32"/>
    <property type="match status" value="1"/>
</dbReference>
<dbReference type="EMBL" id="SGWV01000007">
    <property type="protein sequence ID" value="RZS58587.1"/>
    <property type="molecule type" value="Genomic_DNA"/>
</dbReference>
<dbReference type="AlphaFoldDB" id="A0A4Q7LVZ2"/>
<dbReference type="CDD" id="cd08996">
    <property type="entry name" value="GH32_FFase"/>
    <property type="match status" value="1"/>
</dbReference>
<evidence type="ECO:0000256" key="5">
    <source>
        <dbReference type="RuleBase" id="RU362110"/>
    </source>
</evidence>
<evidence type="ECO:0000256" key="1">
    <source>
        <dbReference type="ARBA" id="ARBA00009902"/>
    </source>
</evidence>
<dbReference type="InterPro" id="IPR051214">
    <property type="entry name" value="GH32_Enzymes"/>
</dbReference>
<dbReference type="InterPro" id="IPR013189">
    <property type="entry name" value="Glyco_hydro_32_C"/>
</dbReference>
<evidence type="ECO:0000313" key="9">
    <source>
        <dbReference type="Proteomes" id="UP000293433"/>
    </source>
</evidence>
<accession>A0A4Q7LVZ2</accession>
<dbReference type="Pfam" id="PF08244">
    <property type="entry name" value="Glyco_hydro_32C"/>
    <property type="match status" value="1"/>
</dbReference>
<sequence>MPAVPDHRPAYHFTAPSNWINDPNGLAFHAGRYHLNYQYNPNASKWGDIHWGHASSADLVTWRDEPISLAPVPGHDAGGCFSGSYALVDGQPTIYYTGYTAERQVQCVATSPDLQRWTQQPGRTIVTPPAGVEAHDFRDPYVFRHDGRWYMVVGASLDHEHGQALLYRSDDGVTWEHRGALFTSPSDRYGRMWECPNFFPIGDRWVLTVSLWLGLGVHAFVGRFEHERFVPEWDGPLDVDAGAFAHLTMHAPDGRALQWAWMNEQRDQADIDADGWAGAMTVPRELSIDAHGRLNLRPVAEISQLRRDAVARIATERQTGTHASFSGSTLDIEARWTGRDRGKVGLNLLTSADGRETTRIVYWQDARRLSIERERSSLSHAVRRQNVHAHLALAPDEALDLRVLLDHSVLEVYANDRICLSTRVYPTLPDSVSASAFSDGPATLALQAWTMGSIFEGERRELMRGESPAVPSIPEAPLG</sequence>
<dbReference type="Gene3D" id="2.60.120.560">
    <property type="entry name" value="Exo-inulinase, domain 1"/>
    <property type="match status" value="1"/>
</dbReference>
<dbReference type="OrthoDB" id="9801455at2"/>
<comment type="similarity">
    <text evidence="1 5">Belongs to the glycosyl hydrolase 32 family.</text>
</comment>
<dbReference type="PANTHER" id="PTHR43101">
    <property type="entry name" value="BETA-FRUCTOSIDASE"/>
    <property type="match status" value="1"/>
</dbReference>
<organism evidence="8 9">
    <name type="scientific">Sphaerotilus mobilis</name>
    <dbReference type="NCBI Taxonomy" id="47994"/>
    <lineage>
        <taxon>Bacteria</taxon>
        <taxon>Pseudomonadati</taxon>
        <taxon>Pseudomonadota</taxon>
        <taxon>Betaproteobacteria</taxon>
        <taxon>Burkholderiales</taxon>
        <taxon>Sphaerotilaceae</taxon>
        <taxon>Sphaerotilus</taxon>
    </lineage>
</organism>
<evidence type="ECO:0000256" key="2">
    <source>
        <dbReference type="ARBA" id="ARBA00012758"/>
    </source>
</evidence>
<dbReference type="GO" id="GO:0004564">
    <property type="term" value="F:beta-fructofuranosidase activity"/>
    <property type="evidence" value="ECO:0007669"/>
    <property type="project" value="UniProtKB-EC"/>
</dbReference>
<dbReference type="EC" id="3.2.1.26" evidence="2"/>
<dbReference type="Gene3D" id="2.115.10.20">
    <property type="entry name" value="Glycosyl hydrolase domain, family 43"/>
    <property type="match status" value="1"/>
</dbReference>
<dbReference type="PANTHER" id="PTHR43101:SF1">
    <property type="entry name" value="BETA-FRUCTOSIDASE"/>
    <property type="match status" value="1"/>
</dbReference>
<evidence type="ECO:0000259" key="6">
    <source>
        <dbReference type="Pfam" id="PF00251"/>
    </source>
</evidence>
<evidence type="ECO:0000256" key="3">
    <source>
        <dbReference type="ARBA" id="ARBA00022801"/>
    </source>
</evidence>
<comment type="caution">
    <text evidence="8">The sequence shown here is derived from an EMBL/GenBank/DDBJ whole genome shotgun (WGS) entry which is preliminary data.</text>
</comment>
<keyword evidence="4 5" id="KW-0326">Glycosidase</keyword>
<evidence type="ECO:0000259" key="7">
    <source>
        <dbReference type="Pfam" id="PF08244"/>
    </source>
</evidence>
<protein>
    <recommendedName>
        <fullName evidence="2">beta-fructofuranosidase</fullName>
        <ecNumber evidence="2">3.2.1.26</ecNumber>
    </recommendedName>
</protein>
<dbReference type="InterPro" id="IPR013320">
    <property type="entry name" value="ConA-like_dom_sf"/>
</dbReference>
<dbReference type="RefSeq" id="WP_130480718.1">
    <property type="nucleotide sequence ID" value="NZ_SGWV01000007.1"/>
</dbReference>
<feature type="domain" description="Glycosyl hydrolase family 32 C-terminal" evidence="7">
    <location>
        <begin position="301"/>
        <end position="449"/>
    </location>
</feature>
<dbReference type="InterPro" id="IPR001362">
    <property type="entry name" value="Glyco_hydro_32"/>
</dbReference>
<keyword evidence="3 5" id="KW-0378">Hydrolase</keyword>
<evidence type="ECO:0000256" key="4">
    <source>
        <dbReference type="ARBA" id="ARBA00023295"/>
    </source>
</evidence>
<dbReference type="Pfam" id="PF00251">
    <property type="entry name" value="Glyco_hydro_32N"/>
    <property type="match status" value="1"/>
</dbReference>
<dbReference type="InterPro" id="IPR013148">
    <property type="entry name" value="Glyco_hydro_32_N"/>
</dbReference>
<reference evidence="8 9" key="1">
    <citation type="submission" date="2019-02" db="EMBL/GenBank/DDBJ databases">
        <title>Genomic Encyclopedia of Type Strains, Phase IV (KMG-IV): sequencing the most valuable type-strain genomes for metagenomic binning, comparative biology and taxonomic classification.</title>
        <authorList>
            <person name="Goeker M."/>
        </authorList>
    </citation>
    <scope>NUCLEOTIDE SEQUENCE [LARGE SCALE GENOMIC DNA]</scope>
    <source>
        <strain evidence="8 9">DSM 10617</strain>
    </source>
</reference>
<keyword evidence="9" id="KW-1185">Reference proteome</keyword>
<dbReference type="SUPFAM" id="SSF75005">
    <property type="entry name" value="Arabinanase/levansucrase/invertase"/>
    <property type="match status" value="1"/>
</dbReference>